<dbReference type="Gene3D" id="2.60.40.1630">
    <property type="entry name" value="bacillus anthracis domain"/>
    <property type="match status" value="1"/>
</dbReference>
<dbReference type="STRING" id="29367.CLPUN_30260"/>
<dbReference type="InterPro" id="IPR040680">
    <property type="entry name" value="DUF5643"/>
</dbReference>
<evidence type="ECO:0000259" key="2">
    <source>
        <dbReference type="Pfam" id="PF13786"/>
    </source>
</evidence>
<evidence type="ECO:0000256" key="1">
    <source>
        <dbReference type="SAM" id="Phobius"/>
    </source>
</evidence>
<dbReference type="Pfam" id="PF18705">
    <property type="entry name" value="DUF5643"/>
    <property type="match status" value="1"/>
</dbReference>
<evidence type="ECO:0000313" key="4">
    <source>
        <dbReference type="EMBL" id="OOM75792.1"/>
    </source>
</evidence>
<keyword evidence="1" id="KW-0812">Transmembrane</keyword>
<keyword evidence="1" id="KW-1133">Transmembrane helix</keyword>
<organism evidence="4 5">
    <name type="scientific">Clostridium puniceum</name>
    <dbReference type="NCBI Taxonomy" id="29367"/>
    <lineage>
        <taxon>Bacteria</taxon>
        <taxon>Bacillati</taxon>
        <taxon>Bacillota</taxon>
        <taxon>Clostridia</taxon>
        <taxon>Eubacteriales</taxon>
        <taxon>Clostridiaceae</taxon>
        <taxon>Clostridium</taxon>
    </lineage>
</organism>
<sequence length="453" mass="51690">MQVNDDLFDDEIRKKLKSEISYVPKDINQKIDDAVSSVEKRKFNVKKVSSICAICIIGILLLGMAMPTYASNIPFIGSILEKLNYKNYKKYGSDLNITKESNGLKVTINKVVYDGLEIAVFYSIKSEEPMENKPNFIGAKLKINGKEAILGGEESGEILDDKNIYAGVIKYRVGIDQMIWKNTKEQDKNNEDIEMPNEFVLNLNIDKIGVGKWTFDIPVSIETINDKIKEKECNIELRNGYNINKIITTPINTELEGIIASDKSDNKYLQFSVFDDKGRHFLDEAGETYVHSDKDGKSHEHLSYMYKPIYDDTESLTFIPYTDTTTVSDDTNNSIAAKLNLKGETKLYSDNGKEYATITRIETSNEKTKIYYKSQYGIHVSPIYITNNKTDEEIIAFEDWQKNAEEIVYVNNSDEYVVTCDKVITEGDYSVKMTDESKSIEVYNNDKFTINIK</sequence>
<evidence type="ECO:0000259" key="3">
    <source>
        <dbReference type="Pfam" id="PF18705"/>
    </source>
</evidence>
<comment type="caution">
    <text evidence="4">The sequence shown here is derived from an EMBL/GenBank/DDBJ whole genome shotgun (WGS) entry which is preliminary data.</text>
</comment>
<keyword evidence="1" id="KW-0472">Membrane</keyword>
<feature type="domain" description="DUF4179" evidence="2">
    <location>
        <begin position="40"/>
        <end position="126"/>
    </location>
</feature>
<gene>
    <name evidence="4" type="ORF">CLPUN_30260</name>
</gene>
<reference evidence="4 5" key="1">
    <citation type="submission" date="2016-05" db="EMBL/GenBank/DDBJ databases">
        <title>Microbial solvent formation.</title>
        <authorList>
            <person name="Poehlein A."/>
            <person name="Montoya Solano J.D."/>
            <person name="Flitsch S."/>
            <person name="Krabben P."/>
            <person name="Duerre P."/>
            <person name="Daniel R."/>
        </authorList>
    </citation>
    <scope>NUCLEOTIDE SEQUENCE [LARGE SCALE GENOMIC DNA]</scope>
    <source>
        <strain evidence="4 5">DSM 2619</strain>
    </source>
</reference>
<proteinExistence type="predicted"/>
<protein>
    <recommendedName>
        <fullName evidence="6">DUF4179 domain-containing protein</fullName>
    </recommendedName>
</protein>
<name>A0A1S8TDT8_9CLOT</name>
<dbReference type="Pfam" id="PF13786">
    <property type="entry name" value="DUF4179"/>
    <property type="match status" value="1"/>
</dbReference>
<accession>A0A1S8TDT8</accession>
<evidence type="ECO:0008006" key="6">
    <source>
        <dbReference type="Google" id="ProtNLM"/>
    </source>
</evidence>
<evidence type="ECO:0000313" key="5">
    <source>
        <dbReference type="Proteomes" id="UP000190890"/>
    </source>
</evidence>
<dbReference type="EMBL" id="LZZM01000180">
    <property type="protein sequence ID" value="OOM75792.1"/>
    <property type="molecule type" value="Genomic_DNA"/>
</dbReference>
<dbReference type="AlphaFoldDB" id="A0A1S8TDT8"/>
<feature type="domain" description="DUF5643" evidence="3">
    <location>
        <begin position="240"/>
        <end position="329"/>
    </location>
</feature>
<feature type="transmembrane region" description="Helical" evidence="1">
    <location>
        <begin position="48"/>
        <end position="70"/>
    </location>
</feature>
<keyword evidence="5" id="KW-1185">Reference proteome</keyword>
<dbReference type="Proteomes" id="UP000190890">
    <property type="component" value="Unassembled WGS sequence"/>
</dbReference>
<dbReference type="InterPro" id="IPR025436">
    <property type="entry name" value="DUF4179"/>
</dbReference>